<accession>A0A6A5YCZ7</accession>
<proteinExistence type="inferred from homology"/>
<evidence type="ECO:0000259" key="7">
    <source>
        <dbReference type="Pfam" id="PF20684"/>
    </source>
</evidence>
<feature type="non-terminal residue" evidence="8">
    <location>
        <position position="1"/>
    </location>
</feature>
<comment type="similarity">
    <text evidence="5">Belongs to the SAT4 family.</text>
</comment>
<feature type="non-terminal residue" evidence="8">
    <location>
        <position position="294"/>
    </location>
</feature>
<dbReference type="EMBL" id="ML978714">
    <property type="protein sequence ID" value="KAF2089745.1"/>
    <property type="molecule type" value="Genomic_DNA"/>
</dbReference>
<dbReference type="PANTHER" id="PTHR33048">
    <property type="entry name" value="PTH11-LIKE INTEGRAL MEMBRANE PROTEIN (AFU_ORTHOLOGUE AFUA_5G11245)"/>
    <property type="match status" value="1"/>
</dbReference>
<evidence type="ECO:0000256" key="6">
    <source>
        <dbReference type="SAM" id="Phobius"/>
    </source>
</evidence>
<organism evidence="8 9">
    <name type="scientific">Saccharata proteae CBS 121410</name>
    <dbReference type="NCBI Taxonomy" id="1314787"/>
    <lineage>
        <taxon>Eukaryota</taxon>
        <taxon>Fungi</taxon>
        <taxon>Dikarya</taxon>
        <taxon>Ascomycota</taxon>
        <taxon>Pezizomycotina</taxon>
        <taxon>Dothideomycetes</taxon>
        <taxon>Dothideomycetes incertae sedis</taxon>
        <taxon>Botryosphaeriales</taxon>
        <taxon>Saccharataceae</taxon>
        <taxon>Saccharata</taxon>
    </lineage>
</organism>
<evidence type="ECO:0000313" key="8">
    <source>
        <dbReference type="EMBL" id="KAF2089745.1"/>
    </source>
</evidence>
<dbReference type="InterPro" id="IPR052337">
    <property type="entry name" value="SAT4-like"/>
</dbReference>
<dbReference type="AlphaFoldDB" id="A0A6A5YCZ7"/>
<evidence type="ECO:0000256" key="3">
    <source>
        <dbReference type="ARBA" id="ARBA00022989"/>
    </source>
</evidence>
<dbReference type="PANTHER" id="PTHR33048:SF163">
    <property type="entry name" value="INTEGRAL MEMBRANE PROTEIN (AFU_ORTHOLOGUE AFUA_8G05510)"/>
    <property type="match status" value="1"/>
</dbReference>
<dbReference type="GO" id="GO:0016020">
    <property type="term" value="C:membrane"/>
    <property type="evidence" value="ECO:0007669"/>
    <property type="project" value="UniProtKB-SubCell"/>
</dbReference>
<keyword evidence="9" id="KW-1185">Reference proteome</keyword>
<feature type="transmembrane region" description="Helical" evidence="6">
    <location>
        <begin position="183"/>
        <end position="212"/>
    </location>
</feature>
<protein>
    <recommendedName>
        <fullName evidence="7">Rhodopsin domain-containing protein</fullName>
    </recommendedName>
</protein>
<sequence>ECNPAIVAIVGEPPAGIDLLHTIVAQDDAVVIFVLVLACVAVLLRVYVRATQGLKLAEDDYAVIVGLFFTSVTVATTILAGRYGAGSHIWTVSIDNLIAVLKVEYSEPYIYAASVTSTKLGVLLLYRRLFSKGNMDRVYSTLFCIALFLTVVYPPILWITMAVACQPLDYYWNQYIGAKGTCINVTMFFLILGIINMVNDVVILLVPIPKILKLQVNYRKKMSILGIMLLGSFVCGASIARIYYLNELAHAVDATWWMGPGFLWSSVEPSIGIVSACLPTFTPLLRIGKQKAAS</sequence>
<keyword evidence="4 6" id="KW-0472">Membrane</keyword>
<evidence type="ECO:0000256" key="5">
    <source>
        <dbReference type="ARBA" id="ARBA00038359"/>
    </source>
</evidence>
<comment type="subcellular location">
    <subcellularLocation>
        <location evidence="1">Membrane</location>
        <topology evidence="1">Multi-pass membrane protein</topology>
    </subcellularLocation>
</comment>
<evidence type="ECO:0000256" key="1">
    <source>
        <dbReference type="ARBA" id="ARBA00004141"/>
    </source>
</evidence>
<reference evidence="8" key="1">
    <citation type="journal article" date="2020" name="Stud. Mycol.">
        <title>101 Dothideomycetes genomes: a test case for predicting lifestyles and emergence of pathogens.</title>
        <authorList>
            <person name="Haridas S."/>
            <person name="Albert R."/>
            <person name="Binder M."/>
            <person name="Bloem J."/>
            <person name="Labutti K."/>
            <person name="Salamov A."/>
            <person name="Andreopoulos B."/>
            <person name="Baker S."/>
            <person name="Barry K."/>
            <person name="Bills G."/>
            <person name="Bluhm B."/>
            <person name="Cannon C."/>
            <person name="Castanera R."/>
            <person name="Culley D."/>
            <person name="Daum C."/>
            <person name="Ezra D."/>
            <person name="Gonzalez J."/>
            <person name="Henrissat B."/>
            <person name="Kuo A."/>
            <person name="Liang C."/>
            <person name="Lipzen A."/>
            <person name="Lutzoni F."/>
            <person name="Magnuson J."/>
            <person name="Mondo S."/>
            <person name="Nolan M."/>
            <person name="Ohm R."/>
            <person name="Pangilinan J."/>
            <person name="Park H.-J."/>
            <person name="Ramirez L."/>
            <person name="Alfaro M."/>
            <person name="Sun H."/>
            <person name="Tritt A."/>
            <person name="Yoshinaga Y."/>
            <person name="Zwiers L.-H."/>
            <person name="Turgeon B."/>
            <person name="Goodwin S."/>
            <person name="Spatafora J."/>
            <person name="Crous P."/>
            <person name="Grigoriev I."/>
        </authorList>
    </citation>
    <scope>NUCLEOTIDE SEQUENCE</scope>
    <source>
        <strain evidence="8">CBS 121410</strain>
    </source>
</reference>
<dbReference type="Pfam" id="PF20684">
    <property type="entry name" value="Fung_rhodopsin"/>
    <property type="match status" value="1"/>
</dbReference>
<dbReference type="OrthoDB" id="5429740at2759"/>
<feature type="transmembrane region" description="Helical" evidence="6">
    <location>
        <begin position="224"/>
        <end position="244"/>
    </location>
</feature>
<evidence type="ECO:0000313" key="9">
    <source>
        <dbReference type="Proteomes" id="UP000799776"/>
    </source>
</evidence>
<dbReference type="InterPro" id="IPR049326">
    <property type="entry name" value="Rhodopsin_dom_fungi"/>
</dbReference>
<feature type="transmembrane region" description="Helical" evidence="6">
    <location>
        <begin position="109"/>
        <end position="126"/>
    </location>
</feature>
<keyword evidence="2 6" id="KW-0812">Transmembrane</keyword>
<feature type="transmembrane region" description="Helical" evidence="6">
    <location>
        <begin position="29"/>
        <end position="48"/>
    </location>
</feature>
<dbReference type="Proteomes" id="UP000799776">
    <property type="component" value="Unassembled WGS sequence"/>
</dbReference>
<feature type="transmembrane region" description="Helical" evidence="6">
    <location>
        <begin position="264"/>
        <end position="285"/>
    </location>
</feature>
<evidence type="ECO:0000256" key="4">
    <source>
        <dbReference type="ARBA" id="ARBA00023136"/>
    </source>
</evidence>
<gene>
    <name evidence="8" type="ORF">K490DRAFT_22081</name>
</gene>
<feature type="transmembrane region" description="Helical" evidence="6">
    <location>
        <begin position="138"/>
        <end position="163"/>
    </location>
</feature>
<keyword evidence="3 6" id="KW-1133">Transmembrane helix</keyword>
<name>A0A6A5YCZ7_9PEZI</name>
<evidence type="ECO:0000256" key="2">
    <source>
        <dbReference type="ARBA" id="ARBA00022692"/>
    </source>
</evidence>
<feature type="transmembrane region" description="Helical" evidence="6">
    <location>
        <begin position="60"/>
        <end position="80"/>
    </location>
</feature>
<feature type="domain" description="Rhodopsin" evidence="7">
    <location>
        <begin position="44"/>
        <end position="286"/>
    </location>
</feature>